<dbReference type="Gene3D" id="3.30.457.60">
    <property type="match status" value="1"/>
</dbReference>
<dbReference type="Proteomes" id="UP000297703">
    <property type="component" value="Unassembled WGS sequence"/>
</dbReference>
<dbReference type="AlphaFoldDB" id="A0A4D9EWX1"/>
<dbReference type="OrthoDB" id="331602at2759"/>
<dbReference type="STRING" id="55544.A0A4D9EWX1"/>
<sequence>MQQEVPSCEECDAGAGGSPQTCSLHGKVHTVNKNAFGARRYQQMSKASSSSGGKMQLLETEFSLSIRELIDLHLLHQDSIPAFLSAVTLELFSRQTCA</sequence>
<name>A0A4D9EWX1_9SAUR</name>
<organism evidence="2 3">
    <name type="scientific">Platysternon megacephalum</name>
    <name type="common">big-headed turtle</name>
    <dbReference type="NCBI Taxonomy" id="55544"/>
    <lineage>
        <taxon>Eukaryota</taxon>
        <taxon>Metazoa</taxon>
        <taxon>Chordata</taxon>
        <taxon>Craniata</taxon>
        <taxon>Vertebrata</taxon>
        <taxon>Euteleostomi</taxon>
        <taxon>Archelosauria</taxon>
        <taxon>Testudinata</taxon>
        <taxon>Testudines</taxon>
        <taxon>Cryptodira</taxon>
        <taxon>Durocryptodira</taxon>
        <taxon>Testudinoidea</taxon>
        <taxon>Platysternidae</taxon>
        <taxon>Platysternon</taxon>
    </lineage>
</organism>
<comment type="caution">
    <text evidence="2">The sequence shown here is derived from an EMBL/GenBank/DDBJ whole genome shotgun (WGS) entry which is preliminary data.</text>
</comment>
<evidence type="ECO:0000313" key="2">
    <source>
        <dbReference type="EMBL" id="TFK10470.1"/>
    </source>
</evidence>
<dbReference type="InterPro" id="IPR008672">
    <property type="entry name" value="Mad1"/>
</dbReference>
<keyword evidence="3" id="KW-1185">Reference proteome</keyword>
<dbReference type="Pfam" id="PF05557">
    <property type="entry name" value="MAD"/>
    <property type="match status" value="1"/>
</dbReference>
<feature type="region of interest" description="Disordered" evidence="1">
    <location>
        <begin position="1"/>
        <end position="20"/>
    </location>
</feature>
<reference evidence="2 3" key="1">
    <citation type="submission" date="2019-04" db="EMBL/GenBank/DDBJ databases">
        <title>Draft genome of the big-headed turtle Platysternon megacephalum.</title>
        <authorList>
            <person name="Gong S."/>
        </authorList>
    </citation>
    <scope>NUCLEOTIDE SEQUENCE [LARGE SCALE GENOMIC DNA]</scope>
    <source>
        <strain evidence="2">DO16091913</strain>
        <tissue evidence="2">Muscle</tissue>
    </source>
</reference>
<proteinExistence type="predicted"/>
<evidence type="ECO:0000313" key="3">
    <source>
        <dbReference type="Proteomes" id="UP000297703"/>
    </source>
</evidence>
<accession>A0A4D9EWX1</accession>
<dbReference type="GO" id="GO:0007094">
    <property type="term" value="P:mitotic spindle assembly checkpoint signaling"/>
    <property type="evidence" value="ECO:0007669"/>
    <property type="project" value="InterPro"/>
</dbReference>
<protein>
    <submittedName>
        <fullName evidence="2">Spermatogenesis-associated protein 13</fullName>
    </submittedName>
</protein>
<evidence type="ECO:0000256" key="1">
    <source>
        <dbReference type="SAM" id="MobiDB-lite"/>
    </source>
</evidence>
<reference evidence="2 3" key="2">
    <citation type="submission" date="2019-04" db="EMBL/GenBank/DDBJ databases">
        <title>The genome sequence of big-headed turtle.</title>
        <authorList>
            <person name="Gong S."/>
        </authorList>
    </citation>
    <scope>NUCLEOTIDE SEQUENCE [LARGE SCALE GENOMIC DNA]</scope>
    <source>
        <strain evidence="2">DO16091913</strain>
        <tissue evidence="2">Muscle</tissue>
    </source>
</reference>
<dbReference type="EMBL" id="QXTE01000040">
    <property type="protein sequence ID" value="TFK10470.1"/>
    <property type="molecule type" value="Genomic_DNA"/>
</dbReference>
<gene>
    <name evidence="2" type="ORF">DR999_PMT06393</name>
</gene>